<dbReference type="RefSeq" id="WP_013545954.1">
    <property type="nucleotide sequence ID" value="NC_014933.1"/>
</dbReference>
<evidence type="ECO:0000313" key="2">
    <source>
        <dbReference type="Proteomes" id="UP000008630"/>
    </source>
</evidence>
<dbReference type="Proteomes" id="UP000008630">
    <property type="component" value="Chromosome"/>
</dbReference>
<proteinExistence type="predicted"/>
<dbReference type="STRING" id="693979.Bache_0308"/>
<dbReference type="KEGG" id="bhl:Bache_0308"/>
<reference evidence="1 2" key="2">
    <citation type="journal article" date="2011" name="Stand. Genomic Sci.">
        <title>Complete genome sequence of Bacteroides helcogenes type strain (P 36-108).</title>
        <authorList>
            <person name="Pati A."/>
            <person name="Gronow S."/>
            <person name="Zeytun A."/>
            <person name="Lapidus A."/>
            <person name="Nolan M."/>
            <person name="Hammon N."/>
            <person name="Deshpande S."/>
            <person name="Cheng J.F."/>
            <person name="Tapia R."/>
            <person name="Han C."/>
            <person name="Goodwin L."/>
            <person name="Pitluck S."/>
            <person name="Liolios K."/>
            <person name="Pagani I."/>
            <person name="Ivanova N."/>
            <person name="Mavromatis K."/>
            <person name="Chen A."/>
            <person name="Palaniappan K."/>
            <person name="Land M."/>
            <person name="Hauser L."/>
            <person name="Chang Y.J."/>
            <person name="Jeffries C.D."/>
            <person name="Detter J.C."/>
            <person name="Brambilla E."/>
            <person name="Rohde M."/>
            <person name="Goker M."/>
            <person name="Woyke T."/>
            <person name="Bristow J."/>
            <person name="Eisen J.A."/>
            <person name="Markowitz V."/>
            <person name="Hugenholtz P."/>
            <person name="Kyrpides N.C."/>
            <person name="Klenk H.P."/>
            <person name="Lucas S."/>
        </authorList>
    </citation>
    <scope>NUCLEOTIDE SEQUENCE [LARGE SCALE GENOMIC DNA]</scope>
    <source>
        <strain evidence="2">ATCC 35417 / DSM 20613 / JCM 6297 / CCUG 15421 / P 36-108</strain>
    </source>
</reference>
<dbReference type="PATRIC" id="fig|693979.3.peg.334"/>
<name>E6SUB9_BACT6</name>
<sequence>MAKKEEKKIFLTMDEEKLSDLMLAYRRALVHAERVINVLNAHDYEVDTFHLQAFLGCKYKVSDCNLVDEMIIPMGVTLNPIANKVSVPCMEATAEKKIKAELLVGIEGLSKQMRAKMKAEILGDFEAAKDEAIKAKTNPSIDIEVDYSLFEVKDGKAAFVDGWEAILEEQSKFYLTDKHGIEVYEKAKLLLPLLNDLHKAMKVNHSIFDLFYYEEDTVKVDNTINFNNL</sequence>
<dbReference type="HOGENOM" id="CLU_1207874_0_0_10"/>
<keyword evidence="2" id="KW-1185">Reference proteome</keyword>
<accession>E6SUB9</accession>
<reference key="1">
    <citation type="submission" date="2010-11" db="EMBL/GenBank/DDBJ databases">
        <title>The complete genome of Bacteroides helcogenes P 36-108.</title>
        <authorList>
            <consortium name="US DOE Joint Genome Institute (JGI-PGF)"/>
            <person name="Lucas S."/>
            <person name="Copeland A."/>
            <person name="Lapidus A."/>
            <person name="Bruce D."/>
            <person name="Goodwin L."/>
            <person name="Pitluck S."/>
            <person name="Kyrpides N."/>
            <person name="Mavromatis K."/>
            <person name="Ivanova N."/>
            <person name="Zeytun A."/>
            <person name="Brettin T."/>
            <person name="Detter J.C."/>
            <person name="Tapia R."/>
            <person name="Han C."/>
            <person name="Land M."/>
            <person name="Hauser L."/>
            <person name="Markowitz V."/>
            <person name="Cheng J.-F."/>
            <person name="Hugenholtz P."/>
            <person name="Woyke T."/>
            <person name="Wu D."/>
            <person name="Gronow S."/>
            <person name="Wellnitz S."/>
            <person name="Brambilla E."/>
            <person name="Klenk H.-P."/>
            <person name="Eisen J.A."/>
        </authorList>
    </citation>
    <scope>NUCLEOTIDE SEQUENCE</scope>
    <source>
        <strain>P 36-108</strain>
    </source>
</reference>
<protein>
    <submittedName>
        <fullName evidence="1">Uncharacterized protein</fullName>
    </submittedName>
</protein>
<gene>
    <name evidence="1" type="ordered locus">Bache_0308</name>
</gene>
<dbReference type="AlphaFoldDB" id="E6SUB9"/>
<dbReference type="EMBL" id="CP002352">
    <property type="protein sequence ID" value="ADV42337.1"/>
    <property type="molecule type" value="Genomic_DNA"/>
</dbReference>
<evidence type="ECO:0000313" key="1">
    <source>
        <dbReference type="EMBL" id="ADV42337.1"/>
    </source>
</evidence>
<organism evidence="1 2">
    <name type="scientific">Bacteroides helcogenes (strain ATCC 35417 / DSM 20613 / JCM 6297 / CCUG 15421 / P 36-108)</name>
    <dbReference type="NCBI Taxonomy" id="693979"/>
    <lineage>
        <taxon>Bacteria</taxon>
        <taxon>Pseudomonadati</taxon>
        <taxon>Bacteroidota</taxon>
        <taxon>Bacteroidia</taxon>
        <taxon>Bacteroidales</taxon>
        <taxon>Bacteroidaceae</taxon>
        <taxon>Bacteroides</taxon>
    </lineage>
</organism>